<gene>
    <name evidence="1" type="ORF">AGERDE_LOCUS5859</name>
</gene>
<protein>
    <submittedName>
        <fullName evidence="1">8232_t:CDS:1</fullName>
    </submittedName>
</protein>
<accession>A0A9N9FHL9</accession>
<sequence>MAPRSASFPGVHSVAQEYRLLLGSLGALCMWSSNVYQRPVQVSKTSFLWRWKSSRALQ</sequence>
<dbReference type="AlphaFoldDB" id="A0A9N9FHL9"/>
<organism evidence="1 2">
    <name type="scientific">Ambispora gerdemannii</name>
    <dbReference type="NCBI Taxonomy" id="144530"/>
    <lineage>
        <taxon>Eukaryota</taxon>
        <taxon>Fungi</taxon>
        <taxon>Fungi incertae sedis</taxon>
        <taxon>Mucoromycota</taxon>
        <taxon>Glomeromycotina</taxon>
        <taxon>Glomeromycetes</taxon>
        <taxon>Archaeosporales</taxon>
        <taxon>Ambisporaceae</taxon>
        <taxon>Ambispora</taxon>
    </lineage>
</organism>
<reference evidence="1" key="1">
    <citation type="submission" date="2021-06" db="EMBL/GenBank/DDBJ databases">
        <authorList>
            <person name="Kallberg Y."/>
            <person name="Tangrot J."/>
            <person name="Rosling A."/>
        </authorList>
    </citation>
    <scope>NUCLEOTIDE SEQUENCE</scope>
    <source>
        <strain evidence="1">MT106</strain>
    </source>
</reference>
<proteinExistence type="predicted"/>
<evidence type="ECO:0000313" key="1">
    <source>
        <dbReference type="EMBL" id="CAG8534178.1"/>
    </source>
</evidence>
<dbReference type="Proteomes" id="UP000789831">
    <property type="component" value="Unassembled WGS sequence"/>
</dbReference>
<keyword evidence="2" id="KW-1185">Reference proteome</keyword>
<evidence type="ECO:0000313" key="2">
    <source>
        <dbReference type="Proteomes" id="UP000789831"/>
    </source>
</evidence>
<comment type="caution">
    <text evidence="1">The sequence shown here is derived from an EMBL/GenBank/DDBJ whole genome shotgun (WGS) entry which is preliminary data.</text>
</comment>
<dbReference type="EMBL" id="CAJVPL010000846">
    <property type="protein sequence ID" value="CAG8534178.1"/>
    <property type="molecule type" value="Genomic_DNA"/>
</dbReference>
<name>A0A9N9FHL9_9GLOM</name>